<dbReference type="InterPro" id="IPR054098">
    <property type="entry name" value="NGO1945-like_C"/>
</dbReference>
<dbReference type="Pfam" id="PF09836">
    <property type="entry name" value="DUF2063"/>
    <property type="match status" value="1"/>
</dbReference>
<evidence type="ECO:0000259" key="1">
    <source>
        <dbReference type="Pfam" id="PF09836"/>
    </source>
</evidence>
<dbReference type="EMBL" id="CP036262">
    <property type="protein sequence ID" value="QDS94375.1"/>
    <property type="molecule type" value="Genomic_DNA"/>
</dbReference>
<protein>
    <submittedName>
        <fullName evidence="3">Uncharacterized protein</fullName>
    </submittedName>
</protein>
<accession>A0A517MHL7</accession>
<sequence length="321" mass="35234">MGSAEDCNASANIDATSSDPLHRCAPSLRAVQEWMQTVIASPDGVVSGAASTVAKTAIGSDSATIEDLILPSSQLSSQQRMEVYANAYYARLLEVLSEEYPALTHLLGEETFNAFAFDYLQSYPSQSYTLANLGANFHRFLIENRDATDEGSDLGIEAYWLDLMIDLATIERTYSEVFSGPGIENLETLNADTLSAVEPDQVGELTLRLAPCVRLLRLSSGAHEYAIAVRKGTATRDDLPSAKPTFLVVTRLRYVVRTIAVEALEFQLLERLANNVCLGEAIEQIAETSSLDDEQLTMSVGTWFQKWASDRLFLDFQLPGQ</sequence>
<dbReference type="KEGG" id="rml:FF011L_31540"/>
<evidence type="ECO:0000313" key="4">
    <source>
        <dbReference type="Proteomes" id="UP000320672"/>
    </source>
</evidence>
<gene>
    <name evidence="3" type="ORF">FF011L_31540</name>
</gene>
<organism evidence="3 4">
    <name type="scientific">Roseimaritima multifibrata</name>
    <dbReference type="NCBI Taxonomy" id="1930274"/>
    <lineage>
        <taxon>Bacteria</taxon>
        <taxon>Pseudomonadati</taxon>
        <taxon>Planctomycetota</taxon>
        <taxon>Planctomycetia</taxon>
        <taxon>Pirellulales</taxon>
        <taxon>Pirellulaceae</taxon>
        <taxon>Roseimaritima</taxon>
    </lineage>
</organism>
<keyword evidence="4" id="KW-1185">Reference proteome</keyword>
<dbReference type="Proteomes" id="UP000320672">
    <property type="component" value="Chromosome"/>
</dbReference>
<proteinExistence type="predicted"/>
<dbReference type="InterPro" id="IPR044922">
    <property type="entry name" value="DUF2063_N_sf"/>
</dbReference>
<dbReference type="AlphaFoldDB" id="A0A517MHL7"/>
<feature type="domain" description="NGO1945-like C-terminal" evidence="2">
    <location>
        <begin position="225"/>
        <end position="307"/>
    </location>
</feature>
<dbReference type="InterPro" id="IPR018640">
    <property type="entry name" value="DUF2063"/>
</dbReference>
<reference evidence="3 4" key="1">
    <citation type="submission" date="2019-02" db="EMBL/GenBank/DDBJ databases">
        <title>Deep-cultivation of Planctomycetes and their phenomic and genomic characterization uncovers novel biology.</title>
        <authorList>
            <person name="Wiegand S."/>
            <person name="Jogler M."/>
            <person name="Boedeker C."/>
            <person name="Pinto D."/>
            <person name="Vollmers J."/>
            <person name="Rivas-Marin E."/>
            <person name="Kohn T."/>
            <person name="Peeters S.H."/>
            <person name="Heuer A."/>
            <person name="Rast P."/>
            <person name="Oberbeckmann S."/>
            <person name="Bunk B."/>
            <person name="Jeske O."/>
            <person name="Meyerdierks A."/>
            <person name="Storesund J.E."/>
            <person name="Kallscheuer N."/>
            <person name="Luecker S."/>
            <person name="Lage O.M."/>
            <person name="Pohl T."/>
            <person name="Merkel B.J."/>
            <person name="Hornburger P."/>
            <person name="Mueller R.-W."/>
            <person name="Bruemmer F."/>
            <person name="Labrenz M."/>
            <person name="Spormann A.M."/>
            <person name="Op den Camp H."/>
            <person name="Overmann J."/>
            <person name="Amann R."/>
            <person name="Jetten M.S.M."/>
            <person name="Mascher T."/>
            <person name="Medema M.H."/>
            <person name="Devos D.P."/>
            <person name="Kaster A.-K."/>
            <person name="Ovreas L."/>
            <person name="Rohde M."/>
            <person name="Galperin M.Y."/>
            <person name="Jogler C."/>
        </authorList>
    </citation>
    <scope>NUCLEOTIDE SEQUENCE [LARGE SCALE GENOMIC DNA]</scope>
    <source>
        <strain evidence="3 4">FF011L</strain>
    </source>
</reference>
<dbReference type="Pfam" id="PF22106">
    <property type="entry name" value="NGO1945_C"/>
    <property type="match status" value="1"/>
</dbReference>
<dbReference type="OrthoDB" id="343356at2"/>
<dbReference type="RefSeq" id="WP_145352419.1">
    <property type="nucleotide sequence ID" value="NZ_CP036262.1"/>
</dbReference>
<name>A0A517MHL7_9BACT</name>
<feature type="domain" description="Putative DNA-binding" evidence="1">
    <location>
        <begin position="32"/>
        <end position="141"/>
    </location>
</feature>
<evidence type="ECO:0000259" key="2">
    <source>
        <dbReference type="Pfam" id="PF22106"/>
    </source>
</evidence>
<evidence type="ECO:0000313" key="3">
    <source>
        <dbReference type="EMBL" id="QDS94375.1"/>
    </source>
</evidence>
<dbReference type="Gene3D" id="1.10.150.690">
    <property type="entry name" value="DUF2063"/>
    <property type="match status" value="1"/>
</dbReference>